<evidence type="ECO:0000313" key="3">
    <source>
        <dbReference type="Proteomes" id="UP001172155"/>
    </source>
</evidence>
<dbReference type="InterPro" id="IPR051682">
    <property type="entry name" value="Mito_Persulfide_Diox"/>
</dbReference>
<reference evidence="2" key="1">
    <citation type="submission" date="2023-06" db="EMBL/GenBank/DDBJ databases">
        <title>Genome-scale phylogeny and comparative genomics of the fungal order Sordariales.</title>
        <authorList>
            <consortium name="Lawrence Berkeley National Laboratory"/>
            <person name="Hensen N."/>
            <person name="Bonometti L."/>
            <person name="Westerberg I."/>
            <person name="Brannstrom I.O."/>
            <person name="Guillou S."/>
            <person name="Cros-Aarteil S."/>
            <person name="Calhoun S."/>
            <person name="Haridas S."/>
            <person name="Kuo A."/>
            <person name="Mondo S."/>
            <person name="Pangilinan J."/>
            <person name="Riley R."/>
            <person name="LaButti K."/>
            <person name="Andreopoulos B."/>
            <person name="Lipzen A."/>
            <person name="Chen C."/>
            <person name="Yanf M."/>
            <person name="Daum C."/>
            <person name="Ng V."/>
            <person name="Clum A."/>
            <person name="Steindorff A."/>
            <person name="Ohm R."/>
            <person name="Martin F."/>
            <person name="Silar P."/>
            <person name="Natvig D."/>
            <person name="Lalanne C."/>
            <person name="Gautier V."/>
            <person name="Ament-velasquez S.L."/>
            <person name="Kruys A."/>
            <person name="Hutchinson M.I."/>
            <person name="Powell A.J."/>
            <person name="Barry K."/>
            <person name="Miller A.N."/>
            <person name="Grigoriev I.V."/>
            <person name="Debuchy R."/>
            <person name="Gladieux P."/>
            <person name="Thoren M.H."/>
            <person name="Johannesson H."/>
        </authorList>
    </citation>
    <scope>NUCLEOTIDE SEQUENCE</scope>
    <source>
        <strain evidence="2">SMH3187-1</strain>
    </source>
</reference>
<protein>
    <submittedName>
        <fullName evidence="2">Beta-lactamase-like protein</fullName>
    </submittedName>
</protein>
<dbReference type="CDD" id="cd07724">
    <property type="entry name" value="POD-like_MBL-fold"/>
    <property type="match status" value="1"/>
</dbReference>
<organism evidence="2 3">
    <name type="scientific">Schizothecium vesticola</name>
    <dbReference type="NCBI Taxonomy" id="314040"/>
    <lineage>
        <taxon>Eukaryota</taxon>
        <taxon>Fungi</taxon>
        <taxon>Dikarya</taxon>
        <taxon>Ascomycota</taxon>
        <taxon>Pezizomycotina</taxon>
        <taxon>Sordariomycetes</taxon>
        <taxon>Sordariomycetidae</taxon>
        <taxon>Sordariales</taxon>
        <taxon>Schizotheciaceae</taxon>
        <taxon>Schizothecium</taxon>
    </lineage>
</organism>
<dbReference type="GO" id="GO:0070813">
    <property type="term" value="P:hydrogen sulfide metabolic process"/>
    <property type="evidence" value="ECO:0007669"/>
    <property type="project" value="TreeGrafter"/>
</dbReference>
<dbReference type="Pfam" id="PF00753">
    <property type="entry name" value="Lactamase_B"/>
    <property type="match status" value="1"/>
</dbReference>
<dbReference type="InterPro" id="IPR036866">
    <property type="entry name" value="RibonucZ/Hydroxyglut_hydro"/>
</dbReference>
<proteinExistence type="predicted"/>
<dbReference type="PANTHER" id="PTHR43084:SF8">
    <property type="entry name" value="METALLO-BETA-LACTAMASE SUPERFAMILY PROTEIN"/>
    <property type="match status" value="1"/>
</dbReference>
<keyword evidence="3" id="KW-1185">Reference proteome</keyword>
<dbReference type="InterPro" id="IPR001279">
    <property type="entry name" value="Metallo-B-lactamas"/>
</dbReference>
<dbReference type="SMART" id="SM00849">
    <property type="entry name" value="Lactamase_B"/>
    <property type="match status" value="1"/>
</dbReference>
<evidence type="ECO:0000313" key="2">
    <source>
        <dbReference type="EMBL" id="KAK0744175.1"/>
    </source>
</evidence>
<accession>A0AA40ERI9</accession>
<dbReference type="InterPro" id="IPR044528">
    <property type="entry name" value="POD-like_MBL-fold"/>
</dbReference>
<name>A0AA40ERI9_9PEZI</name>
<evidence type="ECO:0000259" key="1">
    <source>
        <dbReference type="SMART" id="SM00849"/>
    </source>
</evidence>
<dbReference type="SUPFAM" id="SSF56281">
    <property type="entry name" value="Metallo-hydrolase/oxidoreductase"/>
    <property type="match status" value="1"/>
</dbReference>
<dbReference type="AlphaFoldDB" id="A0AA40ERI9"/>
<dbReference type="GO" id="GO:0050313">
    <property type="term" value="F:sulfur dioxygenase activity"/>
    <property type="evidence" value="ECO:0007669"/>
    <property type="project" value="InterPro"/>
</dbReference>
<feature type="domain" description="Metallo-beta-lactamase" evidence="1">
    <location>
        <begin position="17"/>
        <end position="204"/>
    </location>
</feature>
<dbReference type="Proteomes" id="UP001172155">
    <property type="component" value="Unassembled WGS sequence"/>
</dbReference>
<dbReference type="GO" id="GO:0006749">
    <property type="term" value="P:glutathione metabolic process"/>
    <property type="evidence" value="ECO:0007669"/>
    <property type="project" value="InterPro"/>
</dbReference>
<sequence length="272" mass="29898">MSTPEPIIHTCFEPRTSTWQYVVADPSTKSAVIIDSVLDFDLSTSTISTETADGLLSLVKENGYTVRHILETHVHADHLTASRYLQQQLEQTNPDQTKPAICIGKRIHGVQERFAGRYGIEKAEYEGAFDRLIDDDDVFPLGELQVQAMHLPGHTPDHMGYMVGANVFCGDSLFNTDVGSARCDFPDGNAHELYASEPRAYTTVAEQKEANKHLKAGTSEAEFVAWRQGRDAGLAEPRLLHQALQFNIRAGRLPAPRGGRSAGLGTGCCMSR</sequence>
<dbReference type="PANTHER" id="PTHR43084">
    <property type="entry name" value="PERSULFIDE DIOXYGENASE ETHE1"/>
    <property type="match status" value="1"/>
</dbReference>
<comment type="caution">
    <text evidence="2">The sequence shown here is derived from an EMBL/GenBank/DDBJ whole genome shotgun (WGS) entry which is preliminary data.</text>
</comment>
<gene>
    <name evidence="2" type="ORF">B0T18DRAFT_431303</name>
</gene>
<dbReference type="Gene3D" id="3.60.15.10">
    <property type="entry name" value="Ribonuclease Z/Hydroxyacylglutathione hydrolase-like"/>
    <property type="match status" value="1"/>
</dbReference>
<dbReference type="EMBL" id="JAUKUD010000005">
    <property type="protein sequence ID" value="KAK0744175.1"/>
    <property type="molecule type" value="Genomic_DNA"/>
</dbReference>